<gene>
    <name evidence="1" type="ORF">UFOPK1493_00007</name>
</gene>
<dbReference type="AlphaFoldDB" id="A0A6J6BB89"/>
<reference evidence="1" key="1">
    <citation type="submission" date="2020-05" db="EMBL/GenBank/DDBJ databases">
        <authorList>
            <person name="Chiriac C."/>
            <person name="Salcher M."/>
            <person name="Ghai R."/>
            <person name="Kavagutti S V."/>
        </authorList>
    </citation>
    <scope>NUCLEOTIDE SEQUENCE</scope>
</reference>
<protein>
    <submittedName>
        <fullName evidence="1">Unannotated protein</fullName>
    </submittedName>
</protein>
<proteinExistence type="predicted"/>
<organism evidence="1">
    <name type="scientific">freshwater metagenome</name>
    <dbReference type="NCBI Taxonomy" id="449393"/>
    <lineage>
        <taxon>unclassified sequences</taxon>
        <taxon>metagenomes</taxon>
        <taxon>ecological metagenomes</taxon>
    </lineage>
</organism>
<name>A0A6J6BB89_9ZZZZ</name>
<accession>A0A6J6BB89</accession>
<sequence length="129" mass="14319">MRAPERLWALRVVSTPEALDHAHYEGDVIVLRIANDEAIAIGAVHAELTDEHAIVEVESTFVGWDLSLAEFDEIVHRHVEWPLPAERPALAQGLVAGLPLKFWIDHDRVLMISSNGLVHEVVDRLGVPA</sequence>
<evidence type="ECO:0000313" key="1">
    <source>
        <dbReference type="EMBL" id="CAB4536242.1"/>
    </source>
</evidence>
<dbReference type="EMBL" id="CAEZSR010000001">
    <property type="protein sequence ID" value="CAB4536242.1"/>
    <property type="molecule type" value="Genomic_DNA"/>
</dbReference>